<dbReference type="EMBL" id="SJOL01006479">
    <property type="protein sequence ID" value="TGZ65728.1"/>
    <property type="molecule type" value="Genomic_DNA"/>
</dbReference>
<keyword evidence="2" id="KW-1133">Transmembrane helix</keyword>
<comment type="caution">
    <text evidence="3">The sequence shown here is derived from an EMBL/GenBank/DDBJ whole genome shotgun (WGS) entry which is preliminary data.</text>
</comment>
<feature type="transmembrane region" description="Helical" evidence="2">
    <location>
        <begin position="269"/>
        <end position="291"/>
    </location>
</feature>
<proteinExistence type="predicted"/>
<organism evidence="3 4">
    <name type="scientific">Opisthorchis felineus</name>
    <dbReference type="NCBI Taxonomy" id="147828"/>
    <lineage>
        <taxon>Eukaryota</taxon>
        <taxon>Metazoa</taxon>
        <taxon>Spiralia</taxon>
        <taxon>Lophotrochozoa</taxon>
        <taxon>Platyhelminthes</taxon>
        <taxon>Trematoda</taxon>
        <taxon>Digenea</taxon>
        <taxon>Opisthorchiida</taxon>
        <taxon>Opisthorchiata</taxon>
        <taxon>Opisthorchiidae</taxon>
        <taxon>Opisthorchis</taxon>
    </lineage>
</organism>
<evidence type="ECO:0000256" key="1">
    <source>
        <dbReference type="SAM" id="MobiDB-lite"/>
    </source>
</evidence>
<name>A0A4S2LWR7_OPIFE</name>
<feature type="transmembrane region" description="Helical" evidence="2">
    <location>
        <begin position="6"/>
        <end position="27"/>
    </location>
</feature>
<evidence type="ECO:0000313" key="4">
    <source>
        <dbReference type="Proteomes" id="UP000308267"/>
    </source>
</evidence>
<sequence>MAKYFLFYFTILVYVPLYVGQTIQSYFNTCFGSGFQSGATRMVRSFLPNKAHAYRTRPRGLELVRRLEPYACIHGFFVQPDSSLHHVSLGVFEAYYEKVPNLIWNQSTSVTLKVFSLVDGVPDEVANISVKPEEHHPTRSFVQVYPDQFTYGPIYIGLDHNIPRGVNDMIYVHLNVIVTPVYRCQPATPKASYPGLLTDLNLAGGEDPSVNLFKCGRMPNKTEQQQSIDVCISVDLVCDGYNNCPLQVGHADESENHCTSNFMFQHNSVLWFLVATTCPIIIIAIAIMLWASHRQCRYCCRRYLQKRSSYFNTESEFELTLSGARSYSCGQTLSQNSLRRSSETRSTRAATLPPNLAPPTYQEALKTNCKMTTQVGNIQTQSRRQCLLESLSLSRISERSTEGPPPASATFESISQPRLPNYSECLPVVIQNGAFSTPI</sequence>
<feature type="region of interest" description="Disordered" evidence="1">
    <location>
        <begin position="334"/>
        <end position="353"/>
    </location>
</feature>
<gene>
    <name evidence="3" type="ORF">CRM22_005733</name>
</gene>
<dbReference type="OrthoDB" id="6288580at2759"/>
<keyword evidence="2" id="KW-0472">Membrane</keyword>
<keyword evidence="2" id="KW-0812">Transmembrane</keyword>
<keyword evidence="4" id="KW-1185">Reference proteome</keyword>
<reference evidence="3 4" key="1">
    <citation type="journal article" date="2019" name="BMC Genomics">
        <title>New insights from Opisthorchis felineus genome: update on genomics of the epidemiologically important liver flukes.</title>
        <authorList>
            <person name="Ershov N.I."/>
            <person name="Mordvinov V.A."/>
            <person name="Prokhortchouk E.B."/>
            <person name="Pakharukova M.Y."/>
            <person name="Gunbin K.V."/>
            <person name="Ustyantsev K."/>
            <person name="Genaev M.A."/>
            <person name="Blinov A.G."/>
            <person name="Mazur A."/>
            <person name="Boulygina E."/>
            <person name="Tsygankova S."/>
            <person name="Khrameeva E."/>
            <person name="Chekanov N."/>
            <person name="Fan G."/>
            <person name="Xiao A."/>
            <person name="Zhang H."/>
            <person name="Xu X."/>
            <person name="Yang H."/>
            <person name="Solovyev V."/>
            <person name="Lee S.M."/>
            <person name="Liu X."/>
            <person name="Afonnikov D.A."/>
            <person name="Skryabin K.G."/>
        </authorList>
    </citation>
    <scope>NUCLEOTIDE SEQUENCE [LARGE SCALE GENOMIC DNA]</scope>
    <source>
        <strain evidence="3">AK-0245</strain>
        <tissue evidence="3">Whole organism</tissue>
    </source>
</reference>
<evidence type="ECO:0000313" key="3">
    <source>
        <dbReference type="EMBL" id="TGZ65728.1"/>
    </source>
</evidence>
<dbReference type="AlphaFoldDB" id="A0A4S2LWR7"/>
<dbReference type="Proteomes" id="UP000308267">
    <property type="component" value="Unassembled WGS sequence"/>
</dbReference>
<accession>A0A4S2LWR7</accession>
<protein>
    <submittedName>
        <fullName evidence="3">Uncharacterized protein</fullName>
    </submittedName>
</protein>
<evidence type="ECO:0000256" key="2">
    <source>
        <dbReference type="SAM" id="Phobius"/>
    </source>
</evidence>